<accession>A0A8K0C3U8</accession>
<proteinExistence type="predicted"/>
<dbReference type="OrthoDB" id="7466780at2759"/>
<name>A0A8K0C3U8_IGNLU</name>
<dbReference type="AlphaFoldDB" id="A0A8K0C3U8"/>
<gene>
    <name evidence="1" type="ORF">ILUMI_26375</name>
</gene>
<dbReference type="Proteomes" id="UP000801492">
    <property type="component" value="Unassembled WGS sequence"/>
</dbReference>
<organism evidence="1 2">
    <name type="scientific">Ignelater luminosus</name>
    <name type="common">Cucubano</name>
    <name type="synonym">Pyrophorus luminosus</name>
    <dbReference type="NCBI Taxonomy" id="2038154"/>
    <lineage>
        <taxon>Eukaryota</taxon>
        <taxon>Metazoa</taxon>
        <taxon>Ecdysozoa</taxon>
        <taxon>Arthropoda</taxon>
        <taxon>Hexapoda</taxon>
        <taxon>Insecta</taxon>
        <taxon>Pterygota</taxon>
        <taxon>Neoptera</taxon>
        <taxon>Endopterygota</taxon>
        <taxon>Coleoptera</taxon>
        <taxon>Polyphaga</taxon>
        <taxon>Elateriformia</taxon>
        <taxon>Elateroidea</taxon>
        <taxon>Elateridae</taxon>
        <taxon>Agrypninae</taxon>
        <taxon>Pyrophorini</taxon>
        <taxon>Ignelater</taxon>
    </lineage>
</organism>
<evidence type="ECO:0000313" key="1">
    <source>
        <dbReference type="EMBL" id="KAF2879800.1"/>
    </source>
</evidence>
<reference evidence="1" key="1">
    <citation type="submission" date="2019-08" db="EMBL/GenBank/DDBJ databases">
        <title>The genome of the North American firefly Photinus pyralis.</title>
        <authorList>
            <consortium name="Photinus pyralis genome working group"/>
            <person name="Fallon T.R."/>
            <person name="Sander Lower S.E."/>
            <person name="Weng J.-K."/>
        </authorList>
    </citation>
    <scope>NUCLEOTIDE SEQUENCE</scope>
    <source>
        <strain evidence="1">TRF0915ILg1</strain>
        <tissue evidence="1">Whole body</tissue>
    </source>
</reference>
<evidence type="ECO:0000313" key="2">
    <source>
        <dbReference type="Proteomes" id="UP000801492"/>
    </source>
</evidence>
<dbReference type="EMBL" id="VTPC01091070">
    <property type="protein sequence ID" value="KAF2879800.1"/>
    <property type="molecule type" value="Genomic_DNA"/>
</dbReference>
<sequence>MTEAQTINYQLLKLYVDTIPHYNGDRNTLEIFVSACDYLFVIYNSNDAQLKAYLLRVVIGELTDRAQLLIGTRTELNSWELIKDALRLSFGDQSNIDCLEQDLITLYPKKNEPLLEFGRRIQVVRSRLLSKLNSIEEREISKTTKTIYATIQQFSTKNVHT</sequence>
<comment type="caution">
    <text evidence="1">The sequence shown here is derived from an EMBL/GenBank/DDBJ whole genome shotgun (WGS) entry which is preliminary data.</text>
</comment>
<keyword evidence="2" id="KW-1185">Reference proteome</keyword>
<protein>
    <submittedName>
        <fullName evidence="1">Uncharacterized protein</fullName>
    </submittedName>
</protein>